<feature type="transmembrane region" description="Helical" evidence="7">
    <location>
        <begin position="12"/>
        <end position="36"/>
    </location>
</feature>
<evidence type="ECO:0000313" key="10">
    <source>
        <dbReference type="Proteomes" id="UP000590811"/>
    </source>
</evidence>
<protein>
    <submittedName>
        <fullName evidence="9">Raffinose/stachyose/melibiose transport system permease protein</fullName>
    </submittedName>
</protein>
<feature type="transmembrane region" description="Helical" evidence="7">
    <location>
        <begin position="102"/>
        <end position="124"/>
    </location>
</feature>
<feature type="domain" description="ABC transmembrane type-1" evidence="8">
    <location>
        <begin position="67"/>
        <end position="258"/>
    </location>
</feature>
<comment type="caution">
    <text evidence="9">The sequence shown here is derived from an EMBL/GenBank/DDBJ whole genome shotgun (WGS) entry which is preliminary data.</text>
</comment>
<gene>
    <name evidence="9" type="ORF">FHW14_001461</name>
</gene>
<dbReference type="Proteomes" id="UP000590811">
    <property type="component" value="Unassembled WGS sequence"/>
</dbReference>
<evidence type="ECO:0000256" key="4">
    <source>
        <dbReference type="ARBA" id="ARBA00022692"/>
    </source>
</evidence>
<feature type="transmembrane region" description="Helical" evidence="7">
    <location>
        <begin position="71"/>
        <end position="90"/>
    </location>
</feature>
<dbReference type="GO" id="GO:0005886">
    <property type="term" value="C:plasma membrane"/>
    <property type="evidence" value="ECO:0007669"/>
    <property type="project" value="UniProtKB-SubCell"/>
</dbReference>
<evidence type="ECO:0000256" key="2">
    <source>
        <dbReference type="ARBA" id="ARBA00022448"/>
    </source>
</evidence>
<dbReference type="PROSITE" id="PS50928">
    <property type="entry name" value="ABC_TM1"/>
    <property type="match status" value="1"/>
</dbReference>
<evidence type="ECO:0000313" key="9">
    <source>
        <dbReference type="EMBL" id="MBB2986307.1"/>
    </source>
</evidence>
<dbReference type="InterPro" id="IPR035906">
    <property type="entry name" value="MetI-like_sf"/>
</dbReference>
<feature type="transmembrane region" description="Helical" evidence="7">
    <location>
        <begin position="136"/>
        <end position="158"/>
    </location>
</feature>
<keyword evidence="2 7" id="KW-0813">Transport</keyword>
<dbReference type="InterPro" id="IPR000515">
    <property type="entry name" value="MetI-like"/>
</dbReference>
<comment type="similarity">
    <text evidence="7">Belongs to the binding-protein-dependent transport system permease family.</text>
</comment>
<dbReference type="RefSeq" id="WP_184509383.1">
    <property type="nucleotide sequence ID" value="NZ_JACHVT010000003.1"/>
</dbReference>
<keyword evidence="3" id="KW-1003">Cell membrane</keyword>
<evidence type="ECO:0000256" key="5">
    <source>
        <dbReference type="ARBA" id="ARBA00022989"/>
    </source>
</evidence>
<comment type="subcellular location">
    <subcellularLocation>
        <location evidence="1 7">Cell membrane</location>
        <topology evidence="1 7">Multi-pass membrane protein</topology>
    </subcellularLocation>
</comment>
<dbReference type="AlphaFoldDB" id="A0A839PS06"/>
<dbReference type="Gene3D" id="1.10.3720.10">
    <property type="entry name" value="MetI-like"/>
    <property type="match status" value="1"/>
</dbReference>
<dbReference type="SUPFAM" id="SSF161098">
    <property type="entry name" value="MetI-like"/>
    <property type="match status" value="1"/>
</dbReference>
<dbReference type="Pfam" id="PF00528">
    <property type="entry name" value="BPD_transp_1"/>
    <property type="match status" value="1"/>
</dbReference>
<evidence type="ECO:0000259" key="8">
    <source>
        <dbReference type="PROSITE" id="PS50928"/>
    </source>
</evidence>
<keyword evidence="5 7" id="KW-1133">Transmembrane helix</keyword>
<keyword evidence="4 7" id="KW-0812">Transmembrane</keyword>
<organism evidence="9 10">
    <name type="scientific">Terracoccus luteus</name>
    <dbReference type="NCBI Taxonomy" id="53356"/>
    <lineage>
        <taxon>Bacteria</taxon>
        <taxon>Bacillati</taxon>
        <taxon>Actinomycetota</taxon>
        <taxon>Actinomycetes</taxon>
        <taxon>Micrococcales</taxon>
        <taxon>Intrasporangiaceae</taxon>
        <taxon>Terracoccus</taxon>
    </lineage>
</organism>
<feature type="transmembrane region" description="Helical" evidence="7">
    <location>
        <begin position="237"/>
        <end position="258"/>
    </location>
</feature>
<dbReference type="GO" id="GO:0055085">
    <property type="term" value="P:transmembrane transport"/>
    <property type="evidence" value="ECO:0007669"/>
    <property type="project" value="InterPro"/>
</dbReference>
<dbReference type="CDD" id="cd06261">
    <property type="entry name" value="TM_PBP2"/>
    <property type="match status" value="1"/>
</dbReference>
<reference evidence="9 10" key="1">
    <citation type="submission" date="2020-08" db="EMBL/GenBank/DDBJ databases">
        <title>Genomic Encyclopedia of Type Strains, Phase IV (KMG-V): Genome sequencing to study the core and pangenomes of soil and plant-associated prokaryotes.</title>
        <authorList>
            <person name="Whitman W."/>
        </authorList>
    </citation>
    <scope>NUCLEOTIDE SEQUENCE [LARGE SCALE GENOMIC DNA]</scope>
    <source>
        <strain evidence="9 10">B3ACCR2</strain>
    </source>
</reference>
<name>A0A839PS06_9MICO</name>
<dbReference type="EMBL" id="JACHVT010000003">
    <property type="protein sequence ID" value="MBB2986307.1"/>
    <property type="molecule type" value="Genomic_DNA"/>
</dbReference>
<dbReference type="PANTHER" id="PTHR43744">
    <property type="entry name" value="ABC TRANSPORTER PERMEASE PROTEIN MG189-RELATED-RELATED"/>
    <property type="match status" value="1"/>
</dbReference>
<feature type="transmembrane region" description="Helical" evidence="7">
    <location>
        <begin position="179"/>
        <end position="204"/>
    </location>
</feature>
<keyword evidence="6 7" id="KW-0472">Membrane</keyword>
<evidence type="ECO:0000256" key="1">
    <source>
        <dbReference type="ARBA" id="ARBA00004651"/>
    </source>
</evidence>
<evidence type="ECO:0000256" key="6">
    <source>
        <dbReference type="ARBA" id="ARBA00023136"/>
    </source>
</evidence>
<proteinExistence type="inferred from homology"/>
<evidence type="ECO:0000256" key="7">
    <source>
        <dbReference type="RuleBase" id="RU363032"/>
    </source>
</evidence>
<sequence>MRVGRGERTANYVILIAFALFALWPIATVLVSALGADDTGAQGSSFAGLHLGNFAQAWDIGRFGTYLRMSALVSTFVVACTVVLSVLAGYAFGCMRFRGQTVLFYLFLLGIMMPSEAVVVPLFFDLRAIGLTDTFWAVAMPQVAQSVAFGTFWMRAYFRSSSRVLVEAARIDGASTRRILWQVLVPLARPAIVTLVVLVFMWTWNEFLIPLVMVTDESLRTAPLGLAFFQGQYTSGFTLLAAGAVIVATPVVVLYLFLQRHFIAGMLEGAIRE</sequence>
<evidence type="ECO:0000256" key="3">
    <source>
        <dbReference type="ARBA" id="ARBA00022475"/>
    </source>
</evidence>
<dbReference type="PANTHER" id="PTHR43744:SF12">
    <property type="entry name" value="ABC TRANSPORTER PERMEASE PROTEIN MG189-RELATED"/>
    <property type="match status" value="1"/>
</dbReference>
<accession>A0A839PS06</accession>